<dbReference type="PANTHER" id="PTHR37984:SF5">
    <property type="entry name" value="PROTEIN NYNRIN-LIKE"/>
    <property type="match status" value="1"/>
</dbReference>
<keyword evidence="3" id="KW-0548">Nucleotidyltransferase</keyword>
<feature type="domain" description="Tf2-1-like SH3-like" evidence="19">
    <location>
        <begin position="620"/>
        <end position="683"/>
    </location>
</feature>
<evidence type="ECO:0000256" key="11">
    <source>
        <dbReference type="ARBA" id="ARBA00022918"/>
    </source>
</evidence>
<dbReference type="Pfam" id="PF17921">
    <property type="entry name" value="Integrase_H2C2"/>
    <property type="match status" value="1"/>
</dbReference>
<name>A0ABQ5BN63_9ASTR</name>
<dbReference type="GO" id="GO:0003964">
    <property type="term" value="F:RNA-directed DNA polymerase activity"/>
    <property type="evidence" value="ECO:0007669"/>
    <property type="project" value="UniProtKB-KW"/>
</dbReference>
<evidence type="ECO:0000256" key="5">
    <source>
        <dbReference type="ARBA" id="ARBA00022723"/>
    </source>
</evidence>
<evidence type="ECO:0000313" key="20">
    <source>
        <dbReference type="EMBL" id="GJT15237.1"/>
    </source>
</evidence>
<dbReference type="InterPro" id="IPR050951">
    <property type="entry name" value="Retrovirus_Pol_polyprotein"/>
</dbReference>
<keyword evidence="10" id="KW-0229">DNA integration</keyword>
<feature type="domain" description="Integrase zinc-binding" evidence="18">
    <location>
        <begin position="448"/>
        <end position="500"/>
    </location>
</feature>
<dbReference type="Gene3D" id="3.30.70.270">
    <property type="match status" value="1"/>
</dbReference>
<dbReference type="InterPro" id="IPR012337">
    <property type="entry name" value="RNaseH-like_sf"/>
</dbReference>
<keyword evidence="11 20" id="KW-0695">RNA-directed DNA polymerase</keyword>
<evidence type="ECO:0000256" key="3">
    <source>
        <dbReference type="ARBA" id="ARBA00022695"/>
    </source>
</evidence>
<keyword evidence="21" id="KW-1185">Reference proteome</keyword>
<dbReference type="CDD" id="cd00303">
    <property type="entry name" value="retropepsin_like"/>
    <property type="match status" value="1"/>
</dbReference>
<dbReference type="SUPFAM" id="SSF56672">
    <property type="entry name" value="DNA/RNA polymerases"/>
    <property type="match status" value="1"/>
</dbReference>
<evidence type="ECO:0000256" key="16">
    <source>
        <dbReference type="SAM" id="MobiDB-lite"/>
    </source>
</evidence>
<dbReference type="InterPro" id="IPR021109">
    <property type="entry name" value="Peptidase_aspartic_dom_sf"/>
</dbReference>
<keyword evidence="4" id="KW-0540">Nuclease</keyword>
<keyword evidence="2" id="KW-0808">Transferase</keyword>
<dbReference type="Gene3D" id="3.30.420.10">
    <property type="entry name" value="Ribonuclease H-like superfamily/Ribonuclease H"/>
    <property type="match status" value="2"/>
</dbReference>
<evidence type="ECO:0000256" key="8">
    <source>
        <dbReference type="ARBA" id="ARBA00022801"/>
    </source>
</evidence>
<dbReference type="Pfam" id="PF17919">
    <property type="entry name" value="RT_RNaseH_2"/>
    <property type="match status" value="1"/>
</dbReference>
<keyword evidence="6" id="KW-0064">Aspartyl protease</keyword>
<evidence type="ECO:0000256" key="7">
    <source>
        <dbReference type="ARBA" id="ARBA00022759"/>
    </source>
</evidence>
<dbReference type="Gene3D" id="1.10.340.70">
    <property type="match status" value="1"/>
</dbReference>
<evidence type="ECO:0000256" key="2">
    <source>
        <dbReference type="ARBA" id="ARBA00022679"/>
    </source>
</evidence>
<feature type="region of interest" description="Disordered" evidence="16">
    <location>
        <begin position="1"/>
        <end position="41"/>
    </location>
</feature>
<dbReference type="InterPro" id="IPR056924">
    <property type="entry name" value="SH3_Tf2-1"/>
</dbReference>
<evidence type="ECO:0000259" key="17">
    <source>
        <dbReference type="Pfam" id="PF17919"/>
    </source>
</evidence>
<accession>A0ABQ5BN63</accession>
<evidence type="ECO:0000313" key="21">
    <source>
        <dbReference type="Proteomes" id="UP001151760"/>
    </source>
</evidence>
<keyword evidence="15" id="KW-0511">Multifunctional enzyme</keyword>
<keyword evidence="14" id="KW-0233">DNA recombination</keyword>
<organism evidence="20 21">
    <name type="scientific">Tanacetum coccineum</name>
    <dbReference type="NCBI Taxonomy" id="301880"/>
    <lineage>
        <taxon>Eukaryota</taxon>
        <taxon>Viridiplantae</taxon>
        <taxon>Streptophyta</taxon>
        <taxon>Embryophyta</taxon>
        <taxon>Tracheophyta</taxon>
        <taxon>Spermatophyta</taxon>
        <taxon>Magnoliopsida</taxon>
        <taxon>eudicotyledons</taxon>
        <taxon>Gunneridae</taxon>
        <taxon>Pentapetalae</taxon>
        <taxon>asterids</taxon>
        <taxon>campanulids</taxon>
        <taxon>Asterales</taxon>
        <taxon>Asteraceae</taxon>
        <taxon>Asteroideae</taxon>
        <taxon>Anthemideae</taxon>
        <taxon>Anthemidinae</taxon>
        <taxon>Tanacetum</taxon>
    </lineage>
</organism>
<keyword evidence="9" id="KW-0460">Magnesium</keyword>
<evidence type="ECO:0000256" key="1">
    <source>
        <dbReference type="ARBA" id="ARBA00022670"/>
    </source>
</evidence>
<keyword evidence="1" id="KW-0645">Protease</keyword>
<dbReference type="InterPro" id="IPR036397">
    <property type="entry name" value="RNaseH_sf"/>
</dbReference>
<dbReference type="Pfam" id="PF08284">
    <property type="entry name" value="RVP_2"/>
    <property type="match status" value="2"/>
</dbReference>
<reference evidence="20" key="1">
    <citation type="journal article" date="2022" name="Int. J. Mol. Sci.">
        <title>Draft Genome of Tanacetum Coccineum: Genomic Comparison of Closely Related Tanacetum-Family Plants.</title>
        <authorList>
            <person name="Yamashiro T."/>
            <person name="Shiraishi A."/>
            <person name="Nakayama K."/>
            <person name="Satake H."/>
        </authorList>
    </citation>
    <scope>NUCLEOTIDE SEQUENCE</scope>
</reference>
<evidence type="ECO:0000256" key="4">
    <source>
        <dbReference type="ARBA" id="ARBA00022722"/>
    </source>
</evidence>
<sequence length="766" mass="88779">MDQKLNGYAVKNAENKRRFNNNPRDNRGQQQQPFKRQNINGQNVARAYTVVNNVKRKGYAGALPYYNKCRMHHEGPYTVICGNCKRSECPKLRNQNRGNKTGNKTRNNEAKARAYAIGGGANPYSNIVTGIFLLNNHYASMLFDSGANRSFMSTTFSALLDVIPSTLDVNYAVELADERISVILRGCTFDVIIGMDWLAKYHAVIVFEKKDRPPKCDDGCNSGKVMVKKADDKSEEKRLEDVPIVQDFPEVFPEDLPRLPPTRQELSDKGFIRPKPIPTSENDDLFDQLQRLKVYSKINLRSGYHQLRVREEDIPNTAFRTRYGDYEFQVMPFRLTSAPAKSIKFNWGEKEEAAFQLLKQKLCSGPILALPEGSENFVVYCDASYKGLGVVLMQRVKVIAYASRQLKVNEKNYTTHDLELGASLQHILDQKELKMRQRQWILIPCFRDLRALIMHESHKLKYSIHPRSDKMYQDLNKLYWWPNMKVEIATHISKCLTCAKLPKTATGQDTIWVIVDRLTKSAHFLPMREDDSMEKLTRQYLKEIFLRHGVPVSIISDRDGRFISHFWQSLQKDLDMLRACVLDFGKVWDRHLPFVEFSYNDNYHGSIKAAPFETLYGLEDKVMLKVSPWKGVIRFGKRGKLNPRYIGPFKIIAKVGTVAYRLELPEHLSRVHSTFHVFNLKKCLTDETLAIQLDEIQIYDNLHFIEEPVKIIDREVKRLKQSRILIVKVRWNSRRGLEFTWEREDQMHKKYPHLFANSTPVADITS</sequence>
<evidence type="ECO:0000256" key="6">
    <source>
        <dbReference type="ARBA" id="ARBA00022750"/>
    </source>
</evidence>
<gene>
    <name evidence="20" type="ORF">Tco_0873943</name>
</gene>
<evidence type="ECO:0000259" key="18">
    <source>
        <dbReference type="Pfam" id="PF17921"/>
    </source>
</evidence>
<reference evidence="20" key="2">
    <citation type="submission" date="2022-01" db="EMBL/GenBank/DDBJ databases">
        <authorList>
            <person name="Yamashiro T."/>
            <person name="Shiraishi A."/>
            <person name="Satake H."/>
            <person name="Nakayama K."/>
        </authorList>
    </citation>
    <scope>NUCLEOTIDE SEQUENCE</scope>
</reference>
<evidence type="ECO:0000256" key="14">
    <source>
        <dbReference type="ARBA" id="ARBA00023172"/>
    </source>
</evidence>
<keyword evidence="12" id="KW-0239">DNA-directed DNA polymerase</keyword>
<evidence type="ECO:0000256" key="13">
    <source>
        <dbReference type="ARBA" id="ARBA00023125"/>
    </source>
</evidence>
<feature type="domain" description="Reverse transcriptase/retrotransposon-derived protein RNase H-like" evidence="17">
    <location>
        <begin position="347"/>
        <end position="424"/>
    </location>
</feature>
<comment type="caution">
    <text evidence="20">The sequence shown here is derived from an EMBL/GenBank/DDBJ whole genome shotgun (WGS) entry which is preliminary data.</text>
</comment>
<dbReference type="EMBL" id="BQNB010013380">
    <property type="protein sequence ID" value="GJT15237.1"/>
    <property type="molecule type" value="Genomic_DNA"/>
</dbReference>
<dbReference type="Pfam" id="PF24626">
    <property type="entry name" value="SH3_Tf2-1"/>
    <property type="match status" value="1"/>
</dbReference>
<feature type="compositionally biased region" description="Polar residues" evidence="16">
    <location>
        <begin position="20"/>
        <end position="41"/>
    </location>
</feature>
<dbReference type="SUPFAM" id="SSF53098">
    <property type="entry name" value="Ribonuclease H-like"/>
    <property type="match status" value="1"/>
</dbReference>
<evidence type="ECO:0000256" key="10">
    <source>
        <dbReference type="ARBA" id="ARBA00022908"/>
    </source>
</evidence>
<dbReference type="InterPro" id="IPR043128">
    <property type="entry name" value="Rev_trsase/Diguanyl_cyclase"/>
</dbReference>
<keyword evidence="5" id="KW-0479">Metal-binding</keyword>
<dbReference type="SUPFAM" id="SSF50630">
    <property type="entry name" value="Acid proteases"/>
    <property type="match status" value="1"/>
</dbReference>
<protein>
    <submittedName>
        <fullName evidence="20">Reverse transcriptase domain-containing protein</fullName>
    </submittedName>
</protein>
<proteinExistence type="predicted"/>
<evidence type="ECO:0000256" key="9">
    <source>
        <dbReference type="ARBA" id="ARBA00022842"/>
    </source>
</evidence>
<evidence type="ECO:0000256" key="15">
    <source>
        <dbReference type="ARBA" id="ARBA00023268"/>
    </source>
</evidence>
<dbReference type="PANTHER" id="PTHR37984">
    <property type="entry name" value="PROTEIN CBG26694"/>
    <property type="match status" value="1"/>
</dbReference>
<keyword evidence="13" id="KW-0238">DNA-binding</keyword>
<evidence type="ECO:0000259" key="19">
    <source>
        <dbReference type="Pfam" id="PF24626"/>
    </source>
</evidence>
<dbReference type="Proteomes" id="UP001151760">
    <property type="component" value="Unassembled WGS sequence"/>
</dbReference>
<dbReference type="InterPro" id="IPR041577">
    <property type="entry name" value="RT_RNaseH_2"/>
</dbReference>
<keyword evidence="8" id="KW-0378">Hydrolase</keyword>
<dbReference type="InterPro" id="IPR041588">
    <property type="entry name" value="Integrase_H2C2"/>
</dbReference>
<keyword evidence="7" id="KW-0255">Endonuclease</keyword>
<dbReference type="InterPro" id="IPR043502">
    <property type="entry name" value="DNA/RNA_pol_sf"/>
</dbReference>
<dbReference type="Gene3D" id="3.10.10.10">
    <property type="entry name" value="HIV Type 1 Reverse Transcriptase, subunit A, domain 1"/>
    <property type="match status" value="1"/>
</dbReference>
<evidence type="ECO:0000256" key="12">
    <source>
        <dbReference type="ARBA" id="ARBA00022932"/>
    </source>
</evidence>